<dbReference type="OrthoDB" id="8852832at2"/>
<keyword evidence="1" id="KW-1133">Transmembrane helix</keyword>
<sequence>MIATFRISEDDYADAMRLFARPTPLRWALLAAIGLLLLLGALIGGPGLWPAAVGGMVGMAIVLLATRLLTPAMARRHYRKYKAMQAEFQAELLETGLRLASPHGDGTVVWENVLKWRQNDRFVLIYPMPRLYHIVPKSIASQGFDLQGLTQRLERYVGPPF</sequence>
<gene>
    <name evidence="3" type="ORF">EJP69_04095</name>
</gene>
<evidence type="ECO:0000313" key="3">
    <source>
        <dbReference type="EMBL" id="RTQ36928.1"/>
    </source>
</evidence>
<keyword evidence="1" id="KW-0472">Membrane</keyword>
<dbReference type="Pfam" id="PF14317">
    <property type="entry name" value="YcxB"/>
    <property type="match status" value="1"/>
</dbReference>
<dbReference type="Proteomes" id="UP000267418">
    <property type="component" value="Unassembled WGS sequence"/>
</dbReference>
<name>A0A3S0QCN8_9BURK</name>
<evidence type="ECO:0000259" key="2">
    <source>
        <dbReference type="Pfam" id="PF14317"/>
    </source>
</evidence>
<comment type="caution">
    <text evidence="3">The sequence shown here is derived from an EMBL/GenBank/DDBJ whole genome shotgun (WGS) entry which is preliminary data.</text>
</comment>
<evidence type="ECO:0000313" key="4">
    <source>
        <dbReference type="Proteomes" id="UP000267418"/>
    </source>
</evidence>
<keyword evidence="4" id="KW-1185">Reference proteome</keyword>
<dbReference type="EMBL" id="RXOE01000001">
    <property type="protein sequence ID" value="RTQ36928.1"/>
    <property type="molecule type" value="Genomic_DNA"/>
</dbReference>
<feature type="transmembrane region" description="Helical" evidence="1">
    <location>
        <begin position="49"/>
        <end position="70"/>
    </location>
</feature>
<feature type="transmembrane region" description="Helical" evidence="1">
    <location>
        <begin position="25"/>
        <end position="43"/>
    </location>
</feature>
<reference evidence="3 4" key="1">
    <citation type="submission" date="2018-12" db="EMBL/GenBank/DDBJ databases">
        <title>The genome of Variovorax gossypii DSM 100435.</title>
        <authorList>
            <person name="Gao J."/>
            <person name="Sun J."/>
        </authorList>
    </citation>
    <scope>NUCLEOTIDE SEQUENCE [LARGE SCALE GENOMIC DNA]</scope>
    <source>
        <strain evidence="3 4">DSM 100435</strain>
    </source>
</reference>
<protein>
    <submittedName>
        <fullName evidence="3">YcxB family protein</fullName>
    </submittedName>
</protein>
<proteinExistence type="predicted"/>
<dbReference type="RefSeq" id="WP_126468802.1">
    <property type="nucleotide sequence ID" value="NZ_RXOE01000001.1"/>
</dbReference>
<keyword evidence="1" id="KW-0812">Transmembrane</keyword>
<dbReference type="InterPro" id="IPR025588">
    <property type="entry name" value="YcxB-like_C"/>
</dbReference>
<accession>A0A3S0QCN8</accession>
<feature type="domain" description="YcxB-like C-terminal" evidence="2">
    <location>
        <begin position="93"/>
        <end position="140"/>
    </location>
</feature>
<dbReference type="AlphaFoldDB" id="A0A3S0QCN8"/>
<evidence type="ECO:0000256" key="1">
    <source>
        <dbReference type="SAM" id="Phobius"/>
    </source>
</evidence>
<organism evidence="3 4">
    <name type="scientific">Variovorax gossypii</name>
    <dbReference type="NCBI Taxonomy" id="1679495"/>
    <lineage>
        <taxon>Bacteria</taxon>
        <taxon>Pseudomonadati</taxon>
        <taxon>Pseudomonadota</taxon>
        <taxon>Betaproteobacteria</taxon>
        <taxon>Burkholderiales</taxon>
        <taxon>Comamonadaceae</taxon>
        <taxon>Variovorax</taxon>
    </lineage>
</organism>